<proteinExistence type="predicted"/>
<comment type="caution">
    <text evidence="3">The sequence shown here is derived from an EMBL/GenBank/DDBJ whole genome shotgun (WGS) entry which is preliminary data.</text>
</comment>
<evidence type="ECO:0000313" key="3">
    <source>
        <dbReference type="EMBL" id="KAB2336757.1"/>
    </source>
</evidence>
<sequence length="256" mass="28568">MEKVGKGNLINYMKKLGGTYTYPQGKSITSAKDLTLYAAKLYAFSQKSANGKELVKYLKSTIYSTTIPAGIKGVEVAHKVGMIPMNLIYNDIAIVYDENPYVLAVTTKNLEYNHSQTVIANIASITHKHHIKKYENNITITTKIKSKDSDQIIVFNQKSKLVDGRLLVPLRQTFEALGVKVDWNQNNKTVTASKGGTTVSIPIYAKQVQVNNRPTLMDVEAQIVNGNVLIPLRFVSEVFNAEIMWDNKNKTVSILK</sequence>
<dbReference type="InterPro" id="IPR012854">
    <property type="entry name" value="Cu_amine_oxidase-like_N"/>
</dbReference>
<dbReference type="Pfam" id="PF07833">
    <property type="entry name" value="Cu_amine_oxidN1"/>
    <property type="match status" value="1"/>
</dbReference>
<accession>A0A6L3V831</accession>
<dbReference type="SUPFAM" id="SSF56601">
    <property type="entry name" value="beta-lactamase/transpeptidase-like"/>
    <property type="match status" value="1"/>
</dbReference>
<evidence type="ECO:0000259" key="1">
    <source>
        <dbReference type="Pfam" id="PF07833"/>
    </source>
</evidence>
<dbReference type="GO" id="GO:0008800">
    <property type="term" value="F:beta-lactamase activity"/>
    <property type="evidence" value="ECO:0007669"/>
    <property type="project" value="InterPro"/>
</dbReference>
<dbReference type="Gene3D" id="3.40.710.10">
    <property type="entry name" value="DD-peptidase/beta-lactamase superfamily"/>
    <property type="match status" value="1"/>
</dbReference>
<dbReference type="InterPro" id="IPR036582">
    <property type="entry name" value="Mao_N_sf"/>
</dbReference>
<dbReference type="InterPro" id="IPR012338">
    <property type="entry name" value="Beta-lactam/transpept-like"/>
</dbReference>
<organism evidence="3 4">
    <name type="scientific">Cytobacillus depressus</name>
    <dbReference type="NCBI Taxonomy" id="1602942"/>
    <lineage>
        <taxon>Bacteria</taxon>
        <taxon>Bacillati</taxon>
        <taxon>Bacillota</taxon>
        <taxon>Bacilli</taxon>
        <taxon>Bacillales</taxon>
        <taxon>Bacillaceae</taxon>
        <taxon>Cytobacillus</taxon>
    </lineage>
</organism>
<dbReference type="Pfam" id="PF13354">
    <property type="entry name" value="Beta-lactamase2"/>
    <property type="match status" value="1"/>
</dbReference>
<dbReference type="Proteomes" id="UP000481030">
    <property type="component" value="Unassembled WGS sequence"/>
</dbReference>
<feature type="domain" description="Copper amine oxidase-like N-terminal" evidence="1">
    <location>
        <begin position="153"/>
        <end position="254"/>
    </location>
</feature>
<dbReference type="EMBL" id="WBOS01000003">
    <property type="protein sequence ID" value="KAB2336757.1"/>
    <property type="molecule type" value="Genomic_DNA"/>
</dbReference>
<dbReference type="Gene3D" id="3.30.457.10">
    <property type="entry name" value="Copper amine oxidase-like, N-terminal domain"/>
    <property type="match status" value="1"/>
</dbReference>
<evidence type="ECO:0000313" key="4">
    <source>
        <dbReference type="Proteomes" id="UP000481030"/>
    </source>
</evidence>
<evidence type="ECO:0000259" key="2">
    <source>
        <dbReference type="Pfam" id="PF13354"/>
    </source>
</evidence>
<dbReference type="AlphaFoldDB" id="A0A6L3V831"/>
<keyword evidence="4" id="KW-1185">Reference proteome</keyword>
<gene>
    <name evidence="3" type="ORF">F7731_10410</name>
</gene>
<feature type="domain" description="Beta-lactamase class A catalytic" evidence="2">
    <location>
        <begin position="2"/>
        <end position="107"/>
    </location>
</feature>
<reference evidence="3 4" key="1">
    <citation type="journal article" date="2016" name="Antonie Van Leeuwenhoek">
        <title>Bacillus depressus sp. nov., isolated from soil of a sunflower field.</title>
        <authorList>
            <person name="Wei X."/>
            <person name="Xin D."/>
            <person name="Xin Y."/>
            <person name="Zhang H."/>
            <person name="Wang T."/>
            <person name="Zhang J."/>
        </authorList>
    </citation>
    <scope>NUCLEOTIDE SEQUENCE [LARGE SCALE GENOMIC DNA]</scope>
    <source>
        <strain evidence="3 4">BZ1</strain>
    </source>
</reference>
<protein>
    <submittedName>
        <fullName evidence="3">Uncharacterized protein</fullName>
    </submittedName>
</protein>
<name>A0A6L3V831_9BACI</name>
<dbReference type="SUPFAM" id="SSF55383">
    <property type="entry name" value="Copper amine oxidase, domain N"/>
    <property type="match status" value="1"/>
</dbReference>
<dbReference type="InterPro" id="IPR045155">
    <property type="entry name" value="Beta-lactam_cat"/>
</dbReference>
<dbReference type="GO" id="GO:0030655">
    <property type="term" value="P:beta-lactam antibiotic catabolic process"/>
    <property type="evidence" value="ECO:0007669"/>
    <property type="project" value="InterPro"/>
</dbReference>